<keyword evidence="8 15" id="KW-0378">Hydrolase</keyword>
<accession>A0A0M7BAL7</accession>
<keyword evidence="20" id="KW-1185">Reference proteome</keyword>
<evidence type="ECO:0000256" key="15">
    <source>
        <dbReference type="HAMAP-Rule" id="MF_01458"/>
    </source>
</evidence>
<feature type="transmembrane region" description="Helical" evidence="15">
    <location>
        <begin position="101"/>
        <end position="121"/>
    </location>
</feature>
<dbReference type="Gene3D" id="1.10.8.60">
    <property type="match status" value="1"/>
</dbReference>
<evidence type="ECO:0000256" key="11">
    <source>
        <dbReference type="ARBA" id="ARBA00022989"/>
    </source>
</evidence>
<name>A0A0M7BAL7_9RHOB</name>
<dbReference type="SMART" id="SM00382">
    <property type="entry name" value="AAA"/>
    <property type="match status" value="1"/>
</dbReference>
<dbReference type="InterPro" id="IPR003959">
    <property type="entry name" value="ATPase_AAA_core"/>
</dbReference>
<keyword evidence="7 15" id="KW-0547">Nucleotide-binding</keyword>
<evidence type="ECO:0000256" key="1">
    <source>
        <dbReference type="ARBA" id="ARBA00004370"/>
    </source>
</evidence>
<feature type="binding site" evidence="15">
    <location>
        <begin position="194"/>
        <end position="201"/>
    </location>
    <ligand>
        <name>ATP</name>
        <dbReference type="ChEBI" id="CHEBI:30616"/>
    </ligand>
</feature>
<evidence type="ECO:0000259" key="18">
    <source>
        <dbReference type="SMART" id="SM00382"/>
    </source>
</evidence>
<evidence type="ECO:0000256" key="12">
    <source>
        <dbReference type="ARBA" id="ARBA00023049"/>
    </source>
</evidence>
<dbReference type="GO" id="GO:0005886">
    <property type="term" value="C:plasma membrane"/>
    <property type="evidence" value="ECO:0007669"/>
    <property type="project" value="UniProtKB-SubCell"/>
</dbReference>
<sequence length="637" mass="68583">MGNARTIAFWVVLFVLVMALFQIFSGGNSAMSSREVPYSEFIDQVESGSVTSVELDGERIVFDSASGAQLTTIKPADVDVTETLLANDVAIAARSQETSGFLSALSLWLPFLLLIGIWIFFMNRMQGGGKGGAMGFGKSKAKMLTEKSGRVTFDDVAGIDEAKDDLEEIVEFLRNPQKFSRLGGKIPKGALLVGPPGTGKTLLARAVAGEAGVPFFTISGSDFVEMFVGVGASRVRDMFEQAKKNAPCIIFIDEIDAVGRSRGAGYGGGNDEREQTLNQLLVEMDGFDANEGIIIVAATNRPDVLDPALLRPGRFDRQVQVPNPDIKGREKILGVHARKVPLGADVDLRIIARGTPGFSGADLANLVNESALMAARIGRRVVTMDDFEQAKDKVMMGAERRSMVMSEDEKKLTAYHEAGHAIVGLNVPQHDPIHKATIIPRGRALGLVLSLPERDRISASYQWFTSRIAMAMGGRVAEELTFGKENITSGASQDIKQATQIARAMVTQYGYAEELGLVDYANEQQSFLGGYGGGTNHSSETQKLIDDKVKAIIHEGYETAKRILTEKNDALENLAQGLLEYETLTGPEIMKVINGEPLKRGDDDDGADTTGGSSLTSIPKTKPKPKAPGIDPAPEPT</sequence>
<dbReference type="Proteomes" id="UP000049455">
    <property type="component" value="Unassembled WGS sequence"/>
</dbReference>
<dbReference type="Gene3D" id="3.30.720.210">
    <property type="match status" value="1"/>
</dbReference>
<evidence type="ECO:0000256" key="17">
    <source>
        <dbReference type="SAM" id="MobiDB-lite"/>
    </source>
</evidence>
<evidence type="ECO:0000256" key="10">
    <source>
        <dbReference type="ARBA" id="ARBA00022840"/>
    </source>
</evidence>
<keyword evidence="3 15" id="KW-1003">Cell membrane</keyword>
<protein>
    <recommendedName>
        <fullName evidence="15">ATP-dependent zinc metalloprotease FtsH</fullName>
        <ecNumber evidence="15">3.4.24.-</ecNumber>
    </recommendedName>
</protein>
<dbReference type="FunFam" id="1.10.8.60:FF:000001">
    <property type="entry name" value="ATP-dependent zinc metalloprotease FtsH"/>
    <property type="match status" value="1"/>
</dbReference>
<dbReference type="Pfam" id="PF01434">
    <property type="entry name" value="Peptidase_M41"/>
    <property type="match status" value="1"/>
</dbReference>
<feature type="binding site" evidence="15">
    <location>
        <position position="420"/>
    </location>
    <ligand>
        <name>Zn(2+)</name>
        <dbReference type="ChEBI" id="CHEBI:29105"/>
        <note>catalytic</note>
    </ligand>
</feature>
<dbReference type="RefSeq" id="WP_055663926.1">
    <property type="nucleotide sequence ID" value="NZ_CYPR01000162.1"/>
</dbReference>
<keyword evidence="11 15" id="KW-1133">Transmembrane helix</keyword>
<evidence type="ECO:0000256" key="16">
    <source>
        <dbReference type="RuleBase" id="RU003651"/>
    </source>
</evidence>
<feature type="active site" evidence="15">
    <location>
        <position position="417"/>
    </location>
</feature>
<evidence type="ECO:0000256" key="8">
    <source>
        <dbReference type="ARBA" id="ARBA00022801"/>
    </source>
</evidence>
<evidence type="ECO:0000256" key="7">
    <source>
        <dbReference type="ARBA" id="ARBA00022741"/>
    </source>
</evidence>
<proteinExistence type="inferred from homology"/>
<feature type="compositionally biased region" description="Low complexity" evidence="17">
    <location>
        <begin position="608"/>
        <end position="617"/>
    </location>
</feature>
<feature type="region of interest" description="Disordered" evidence="17">
    <location>
        <begin position="594"/>
        <end position="637"/>
    </location>
</feature>
<dbReference type="InterPro" id="IPR027417">
    <property type="entry name" value="P-loop_NTPase"/>
</dbReference>
<dbReference type="GO" id="GO:0006508">
    <property type="term" value="P:proteolysis"/>
    <property type="evidence" value="ECO:0007669"/>
    <property type="project" value="UniProtKB-KW"/>
</dbReference>
<evidence type="ECO:0000256" key="3">
    <source>
        <dbReference type="ARBA" id="ARBA00022475"/>
    </source>
</evidence>
<comment type="similarity">
    <text evidence="16">Belongs to the AAA ATPase family.</text>
</comment>
<dbReference type="InterPro" id="IPR011546">
    <property type="entry name" value="Pept_M41_FtsH_extracell"/>
</dbReference>
<dbReference type="Pfam" id="PF06480">
    <property type="entry name" value="FtsH_ext"/>
    <property type="match status" value="1"/>
</dbReference>
<dbReference type="FunFam" id="1.20.58.760:FF:000001">
    <property type="entry name" value="ATP-dependent zinc metalloprotease FtsH"/>
    <property type="match status" value="1"/>
</dbReference>
<dbReference type="OrthoDB" id="9809379at2"/>
<dbReference type="GO" id="GO:0004222">
    <property type="term" value="F:metalloendopeptidase activity"/>
    <property type="evidence" value="ECO:0007669"/>
    <property type="project" value="InterPro"/>
</dbReference>
<evidence type="ECO:0000256" key="14">
    <source>
        <dbReference type="ARBA" id="ARBA00061570"/>
    </source>
</evidence>
<dbReference type="PANTHER" id="PTHR23076:SF97">
    <property type="entry name" value="ATP-DEPENDENT ZINC METALLOPROTEASE YME1L1"/>
    <property type="match status" value="1"/>
</dbReference>
<dbReference type="AlphaFoldDB" id="A0A0M7BAL7"/>
<organism evidence="19 20">
    <name type="scientific">Jannaschia seosinensis</name>
    <dbReference type="NCBI Taxonomy" id="313367"/>
    <lineage>
        <taxon>Bacteria</taxon>
        <taxon>Pseudomonadati</taxon>
        <taxon>Pseudomonadota</taxon>
        <taxon>Alphaproteobacteria</taxon>
        <taxon>Rhodobacterales</taxon>
        <taxon>Roseobacteraceae</taxon>
        <taxon>Jannaschia</taxon>
    </lineage>
</organism>
<dbReference type="HAMAP" id="MF_01458">
    <property type="entry name" value="FtsH"/>
    <property type="match status" value="1"/>
</dbReference>
<dbReference type="EMBL" id="CYPR01000162">
    <property type="protein sequence ID" value="CUH39780.1"/>
    <property type="molecule type" value="Genomic_DNA"/>
</dbReference>
<comment type="similarity">
    <text evidence="2 15">In the C-terminal section; belongs to the peptidase M41 family.</text>
</comment>
<keyword evidence="5 15" id="KW-0812">Transmembrane</keyword>
<keyword evidence="6 15" id="KW-0479">Metal-binding</keyword>
<feature type="binding site" evidence="15">
    <location>
        <position position="416"/>
    </location>
    <ligand>
        <name>Zn(2+)</name>
        <dbReference type="ChEBI" id="CHEBI:29105"/>
        <note>catalytic</note>
    </ligand>
</feature>
<evidence type="ECO:0000256" key="9">
    <source>
        <dbReference type="ARBA" id="ARBA00022833"/>
    </source>
</evidence>
<feature type="transmembrane region" description="Helical" evidence="15">
    <location>
        <begin position="7"/>
        <end position="24"/>
    </location>
</feature>
<keyword evidence="9 15" id="KW-0862">Zinc</keyword>
<dbReference type="PANTHER" id="PTHR23076">
    <property type="entry name" value="METALLOPROTEASE M41 FTSH"/>
    <property type="match status" value="1"/>
</dbReference>
<dbReference type="InterPro" id="IPR003960">
    <property type="entry name" value="ATPase_AAA_CS"/>
</dbReference>
<evidence type="ECO:0000256" key="13">
    <source>
        <dbReference type="ARBA" id="ARBA00023136"/>
    </source>
</evidence>
<dbReference type="InterPro" id="IPR003593">
    <property type="entry name" value="AAA+_ATPase"/>
</dbReference>
<reference evidence="19 20" key="1">
    <citation type="submission" date="2015-09" db="EMBL/GenBank/DDBJ databases">
        <authorList>
            <person name="Jackson K.R."/>
            <person name="Lunt B.L."/>
            <person name="Fisher J.N.B."/>
            <person name="Gardner A.V."/>
            <person name="Bailey M.E."/>
            <person name="Deus L.M."/>
            <person name="Earl A.S."/>
            <person name="Gibby P.D."/>
            <person name="Hartmann K.A."/>
            <person name="Liu J.E."/>
            <person name="Manci A.M."/>
            <person name="Nielsen D.A."/>
            <person name="Solomon M.B."/>
            <person name="Breakwell D.P."/>
            <person name="Burnett S.H."/>
            <person name="Grose J.H."/>
        </authorList>
    </citation>
    <scope>NUCLEOTIDE SEQUENCE [LARGE SCALE GENOMIC DNA]</scope>
    <source>
        <strain evidence="19 20">CECT 7799</strain>
    </source>
</reference>
<comment type="subunit">
    <text evidence="15">Homohexamer.</text>
</comment>
<dbReference type="SUPFAM" id="SSF140990">
    <property type="entry name" value="FtsH protease domain-like"/>
    <property type="match status" value="1"/>
</dbReference>
<dbReference type="Pfam" id="PF00004">
    <property type="entry name" value="AAA"/>
    <property type="match status" value="1"/>
</dbReference>
<keyword evidence="12 15" id="KW-0482">Metalloprotease</keyword>
<feature type="binding site" evidence="15">
    <location>
        <position position="494"/>
    </location>
    <ligand>
        <name>Zn(2+)</name>
        <dbReference type="ChEBI" id="CHEBI:29105"/>
        <note>catalytic</note>
    </ligand>
</feature>
<dbReference type="Pfam" id="PF17862">
    <property type="entry name" value="AAA_lid_3"/>
    <property type="match status" value="1"/>
</dbReference>
<dbReference type="Gene3D" id="1.20.58.760">
    <property type="entry name" value="Peptidase M41"/>
    <property type="match status" value="1"/>
</dbReference>
<dbReference type="InterPro" id="IPR000642">
    <property type="entry name" value="Peptidase_M41"/>
</dbReference>
<dbReference type="GO" id="GO:0016887">
    <property type="term" value="F:ATP hydrolysis activity"/>
    <property type="evidence" value="ECO:0007669"/>
    <property type="project" value="UniProtKB-UniRule"/>
</dbReference>
<comment type="function">
    <text evidence="15">Acts as a processive, ATP-dependent zinc metallopeptidase for both cytoplasmic and membrane proteins. Plays a role in the quality control of integral membrane proteins.</text>
</comment>
<dbReference type="GO" id="GO:0004176">
    <property type="term" value="F:ATP-dependent peptidase activity"/>
    <property type="evidence" value="ECO:0007669"/>
    <property type="project" value="InterPro"/>
</dbReference>
<dbReference type="CDD" id="cd19501">
    <property type="entry name" value="RecA-like_FtsH"/>
    <property type="match status" value="1"/>
</dbReference>
<dbReference type="PROSITE" id="PS00674">
    <property type="entry name" value="AAA"/>
    <property type="match status" value="1"/>
</dbReference>
<evidence type="ECO:0000256" key="4">
    <source>
        <dbReference type="ARBA" id="ARBA00022670"/>
    </source>
</evidence>
<dbReference type="NCBIfam" id="TIGR01241">
    <property type="entry name" value="FtsH_fam"/>
    <property type="match status" value="1"/>
</dbReference>
<evidence type="ECO:0000313" key="19">
    <source>
        <dbReference type="EMBL" id="CUH39780.1"/>
    </source>
</evidence>
<dbReference type="InterPro" id="IPR041569">
    <property type="entry name" value="AAA_lid_3"/>
</dbReference>
<gene>
    <name evidence="19" type="primary">ftsH_3</name>
    <name evidence="15" type="synonym">ftsH</name>
    <name evidence="19" type="ORF">JSE7799_02508</name>
</gene>
<dbReference type="SUPFAM" id="SSF52540">
    <property type="entry name" value="P-loop containing nucleoside triphosphate hydrolases"/>
    <property type="match status" value="1"/>
</dbReference>
<evidence type="ECO:0000256" key="5">
    <source>
        <dbReference type="ARBA" id="ARBA00022692"/>
    </source>
</evidence>
<comment type="similarity">
    <text evidence="14 15">In the central section; belongs to the AAA ATPase family.</text>
</comment>
<dbReference type="STRING" id="313367.JSE7799_02508"/>
<dbReference type="GO" id="GO:0005524">
    <property type="term" value="F:ATP binding"/>
    <property type="evidence" value="ECO:0007669"/>
    <property type="project" value="UniProtKB-UniRule"/>
</dbReference>
<dbReference type="EC" id="3.4.24.-" evidence="15"/>
<feature type="domain" description="AAA+ ATPase" evidence="18">
    <location>
        <begin position="186"/>
        <end position="325"/>
    </location>
</feature>
<keyword evidence="4 15" id="KW-0645">Protease</keyword>
<dbReference type="Gene3D" id="3.40.50.300">
    <property type="entry name" value="P-loop containing nucleotide triphosphate hydrolases"/>
    <property type="match status" value="1"/>
</dbReference>
<dbReference type="InterPro" id="IPR005936">
    <property type="entry name" value="FtsH"/>
</dbReference>
<dbReference type="FunFam" id="3.40.50.300:FF:000001">
    <property type="entry name" value="ATP-dependent zinc metalloprotease FtsH"/>
    <property type="match status" value="1"/>
</dbReference>
<dbReference type="GO" id="GO:0030163">
    <property type="term" value="P:protein catabolic process"/>
    <property type="evidence" value="ECO:0007669"/>
    <property type="project" value="UniProtKB-UniRule"/>
</dbReference>
<dbReference type="GO" id="GO:0008270">
    <property type="term" value="F:zinc ion binding"/>
    <property type="evidence" value="ECO:0007669"/>
    <property type="project" value="UniProtKB-UniRule"/>
</dbReference>
<comment type="subcellular location">
    <subcellularLocation>
        <location evidence="15">Cell membrane</location>
        <topology evidence="15">Multi-pass membrane protein</topology>
        <orientation evidence="15">Cytoplasmic side</orientation>
    </subcellularLocation>
    <subcellularLocation>
        <location evidence="1">Membrane</location>
    </subcellularLocation>
</comment>
<dbReference type="InterPro" id="IPR037219">
    <property type="entry name" value="Peptidase_M41-like"/>
</dbReference>
<evidence type="ECO:0000313" key="20">
    <source>
        <dbReference type="Proteomes" id="UP000049455"/>
    </source>
</evidence>
<evidence type="ECO:0000256" key="2">
    <source>
        <dbReference type="ARBA" id="ARBA00010044"/>
    </source>
</evidence>
<keyword evidence="13 15" id="KW-0472">Membrane</keyword>
<evidence type="ECO:0000256" key="6">
    <source>
        <dbReference type="ARBA" id="ARBA00022723"/>
    </source>
</evidence>
<keyword evidence="10 15" id="KW-0067">ATP-binding</keyword>
<comment type="cofactor">
    <cofactor evidence="15">
        <name>Zn(2+)</name>
        <dbReference type="ChEBI" id="CHEBI:29105"/>
    </cofactor>
    <text evidence="15">Binds 1 zinc ion per subunit.</text>
</comment>